<organism evidence="2 3">
    <name type="scientific">Caenorhabditis angaria</name>
    <dbReference type="NCBI Taxonomy" id="860376"/>
    <lineage>
        <taxon>Eukaryota</taxon>
        <taxon>Metazoa</taxon>
        <taxon>Ecdysozoa</taxon>
        <taxon>Nematoda</taxon>
        <taxon>Chromadorea</taxon>
        <taxon>Rhabditida</taxon>
        <taxon>Rhabditina</taxon>
        <taxon>Rhabditomorpha</taxon>
        <taxon>Rhabditoidea</taxon>
        <taxon>Rhabditidae</taxon>
        <taxon>Peloderinae</taxon>
        <taxon>Caenorhabditis</taxon>
    </lineage>
</organism>
<dbReference type="Proteomes" id="UP001152747">
    <property type="component" value="Unassembled WGS sequence"/>
</dbReference>
<protein>
    <submittedName>
        <fullName evidence="2">Uncharacterized protein</fullName>
    </submittedName>
</protein>
<feature type="signal peptide" evidence="1">
    <location>
        <begin position="1"/>
        <end position="17"/>
    </location>
</feature>
<accession>A0A9P1IUR4</accession>
<reference evidence="2" key="1">
    <citation type="submission" date="2022-11" db="EMBL/GenBank/DDBJ databases">
        <authorList>
            <person name="Kikuchi T."/>
        </authorList>
    </citation>
    <scope>NUCLEOTIDE SEQUENCE</scope>
    <source>
        <strain evidence="2">PS1010</strain>
    </source>
</reference>
<evidence type="ECO:0000313" key="2">
    <source>
        <dbReference type="EMBL" id="CAI5451491.1"/>
    </source>
</evidence>
<dbReference type="PANTHER" id="PTHR36950">
    <property type="entry name" value="PROTEIN CBG24898-RELATED"/>
    <property type="match status" value="1"/>
</dbReference>
<name>A0A9P1IUR4_9PELO</name>
<keyword evidence="1" id="KW-0732">Signal</keyword>
<sequence length="105" mass="12082">MILFVVVLAFGISESEAQKICDFCGEDGNFEMNHEWKTVKMFLHIICAYKAHKHLVSPCKTLINLADSSNFYSNVQPVIGRIGTFVCRTYCIEKLNAEWEKKFEI</sequence>
<comment type="caution">
    <text evidence="2">The sequence shown here is derived from an EMBL/GenBank/DDBJ whole genome shotgun (WGS) entry which is preliminary data.</text>
</comment>
<dbReference type="EMBL" id="CANHGI010000005">
    <property type="protein sequence ID" value="CAI5451491.1"/>
    <property type="molecule type" value="Genomic_DNA"/>
</dbReference>
<proteinExistence type="predicted"/>
<feature type="chain" id="PRO_5040176443" evidence="1">
    <location>
        <begin position="18"/>
        <end position="105"/>
    </location>
</feature>
<keyword evidence="3" id="KW-1185">Reference proteome</keyword>
<gene>
    <name evidence="2" type="ORF">CAMP_LOCUS14128</name>
</gene>
<dbReference type="PANTHER" id="PTHR36950:SF1">
    <property type="entry name" value="SAPOSIN B-TYPE DOMAIN-CONTAINING PROTEIN"/>
    <property type="match status" value="1"/>
</dbReference>
<evidence type="ECO:0000256" key="1">
    <source>
        <dbReference type="SAM" id="SignalP"/>
    </source>
</evidence>
<evidence type="ECO:0000313" key="3">
    <source>
        <dbReference type="Proteomes" id="UP001152747"/>
    </source>
</evidence>
<dbReference type="AlphaFoldDB" id="A0A9P1IUR4"/>